<reference evidence="3 4" key="1">
    <citation type="journal article" date="2014" name="Genome Announc.">
        <title>Draft Genome Sequence of the Antitrypanosomally Active Sponge-Associated Bacterium Actinokineospora sp. Strain EG49.</title>
        <authorList>
            <person name="Harjes J."/>
            <person name="Ryu T."/>
            <person name="Abdelmohsen U.R."/>
            <person name="Moitinho-Silva L."/>
            <person name="Horn H."/>
            <person name="Ravasi T."/>
            <person name="Hentschel U."/>
        </authorList>
    </citation>
    <scope>NUCLEOTIDE SEQUENCE [LARGE SCALE GENOMIC DNA]</scope>
    <source>
        <strain evidence="3 4">EG49</strain>
    </source>
</reference>
<dbReference type="STRING" id="909613.UO65_4585"/>
<dbReference type="EMBL" id="AYXG01000170">
    <property type="protein sequence ID" value="EWC60145.1"/>
    <property type="molecule type" value="Genomic_DNA"/>
</dbReference>
<feature type="transmembrane region" description="Helical" evidence="2">
    <location>
        <begin position="36"/>
        <end position="55"/>
    </location>
</feature>
<keyword evidence="2" id="KW-1133">Transmembrane helix</keyword>
<keyword evidence="2" id="KW-0472">Membrane</keyword>
<sequence length="317" mass="33657">MTDLIRAVFEEQADRAPDVAGLRAALAPGLRTPRRWAVPAVAAAVVAVVLGFAVWTRPEAVPPAGYAPPDAPDLTVAMEYRPTDLPHGFTERHRLIELADGHWSRTWLNGTGRITLGGRTVEPSATAHTDPATAPVEDPQGSPWITWRPRPDLELGVRVTDVPDALLVARAAAVSVVAAPGTGLTVPAQFGWLPDNLMRGTVQAGPGPLGSGQGPFSGETVYVTSTSVGTQDPGDHPITAEITRLSPTLHGERTEVTVRGLPGVLTPGVPQGARTLTARLADGRWLRIRGGTADTDLIRIADGMRIGPDRPWNWFGR</sequence>
<comment type="caution">
    <text evidence="3">The sequence shown here is derived from an EMBL/GenBank/DDBJ whole genome shotgun (WGS) entry which is preliminary data.</text>
</comment>
<dbReference type="RefSeq" id="WP_035286027.1">
    <property type="nucleotide sequence ID" value="NZ_AYXG01000170.1"/>
</dbReference>
<gene>
    <name evidence="3" type="ORF">UO65_4585</name>
</gene>
<name>W7IGZ1_9PSEU</name>
<keyword evidence="4" id="KW-1185">Reference proteome</keyword>
<keyword evidence="2" id="KW-0812">Transmembrane</keyword>
<evidence type="ECO:0000256" key="1">
    <source>
        <dbReference type="SAM" id="MobiDB-lite"/>
    </source>
</evidence>
<feature type="region of interest" description="Disordered" evidence="1">
    <location>
        <begin position="121"/>
        <end position="147"/>
    </location>
</feature>
<organism evidence="3 4">
    <name type="scientific">Actinokineospora spheciospongiae</name>
    <dbReference type="NCBI Taxonomy" id="909613"/>
    <lineage>
        <taxon>Bacteria</taxon>
        <taxon>Bacillati</taxon>
        <taxon>Actinomycetota</taxon>
        <taxon>Actinomycetes</taxon>
        <taxon>Pseudonocardiales</taxon>
        <taxon>Pseudonocardiaceae</taxon>
        <taxon>Actinokineospora</taxon>
    </lineage>
</organism>
<dbReference type="AlphaFoldDB" id="W7IGZ1"/>
<dbReference type="OrthoDB" id="3872639at2"/>
<dbReference type="Proteomes" id="UP000019277">
    <property type="component" value="Unassembled WGS sequence"/>
</dbReference>
<proteinExistence type="predicted"/>
<protein>
    <submittedName>
        <fullName evidence="3">Uncharacterized protein</fullName>
    </submittedName>
</protein>
<evidence type="ECO:0000256" key="2">
    <source>
        <dbReference type="SAM" id="Phobius"/>
    </source>
</evidence>
<evidence type="ECO:0000313" key="4">
    <source>
        <dbReference type="Proteomes" id="UP000019277"/>
    </source>
</evidence>
<accession>W7IGZ1</accession>
<evidence type="ECO:0000313" key="3">
    <source>
        <dbReference type="EMBL" id="EWC60145.1"/>
    </source>
</evidence>